<dbReference type="Proteomes" id="UP000094463">
    <property type="component" value="Chromosome"/>
</dbReference>
<organism evidence="3 4">
    <name type="scientific">Salisediminibacterium beveridgei</name>
    <dbReference type="NCBI Taxonomy" id="632773"/>
    <lineage>
        <taxon>Bacteria</taxon>
        <taxon>Bacillati</taxon>
        <taxon>Bacillota</taxon>
        <taxon>Bacilli</taxon>
        <taxon>Bacillales</taxon>
        <taxon>Bacillaceae</taxon>
        <taxon>Salisediminibacterium</taxon>
    </lineage>
</organism>
<reference evidence="3 4" key="1">
    <citation type="submission" date="2015-08" db="EMBL/GenBank/DDBJ databases">
        <title>The complete genome sequence of Bacillus beveridgei MLTeJB.</title>
        <authorList>
            <person name="Hanson T.E."/>
            <person name="Mesa C."/>
            <person name="Basesman S.M."/>
            <person name="Oremland R.S."/>
        </authorList>
    </citation>
    <scope>NUCLEOTIDE SEQUENCE [LARGE SCALE GENOMIC DNA]</scope>
    <source>
        <strain evidence="3 4">MLTeJB</strain>
    </source>
</reference>
<keyword evidence="1" id="KW-1015">Disulfide bond</keyword>
<sequence length="147" mass="17149">MNRNSPLPDLSKAQEWFNGNETIVKQHPEKMILVHFWSVSCILCKKDFPELNQLKEDFADDVVTIAVHMPRKEIDYDRTRILSDLNDFNISQPCILDQDQTITGFFENRFVPAYYLFDRSGKLRHFQAGGRGIAMLKRRISRIASQT</sequence>
<dbReference type="AlphaFoldDB" id="A0A1D7QU45"/>
<dbReference type="EMBL" id="CP012502">
    <property type="protein sequence ID" value="AOM82544.1"/>
    <property type="molecule type" value="Genomic_DNA"/>
</dbReference>
<dbReference type="Pfam" id="PF00578">
    <property type="entry name" value="AhpC-TSA"/>
    <property type="match status" value="1"/>
</dbReference>
<dbReference type="PROSITE" id="PS51352">
    <property type="entry name" value="THIOREDOXIN_2"/>
    <property type="match status" value="1"/>
</dbReference>
<dbReference type="OrthoDB" id="9811352at2"/>
<name>A0A1D7QU45_9BACI</name>
<dbReference type="InterPro" id="IPR036249">
    <property type="entry name" value="Thioredoxin-like_sf"/>
</dbReference>
<feature type="domain" description="Thioredoxin" evidence="2">
    <location>
        <begin position="1"/>
        <end position="145"/>
    </location>
</feature>
<dbReference type="InterPro" id="IPR013766">
    <property type="entry name" value="Thioredoxin_domain"/>
</dbReference>
<dbReference type="PANTHER" id="PTHR42852:SF12">
    <property type="entry name" value="THIOL-DISULFIDE OXIDOREDUCTASE YKUV"/>
    <property type="match status" value="1"/>
</dbReference>
<dbReference type="RefSeq" id="WP_069364620.1">
    <property type="nucleotide sequence ID" value="NZ_CP012502.1"/>
</dbReference>
<dbReference type="STRING" id="632773.BBEV_1176"/>
<dbReference type="GO" id="GO:0016209">
    <property type="term" value="F:antioxidant activity"/>
    <property type="evidence" value="ECO:0007669"/>
    <property type="project" value="InterPro"/>
</dbReference>
<proteinExistence type="predicted"/>
<dbReference type="SUPFAM" id="SSF52833">
    <property type="entry name" value="Thioredoxin-like"/>
    <property type="match status" value="1"/>
</dbReference>
<dbReference type="PANTHER" id="PTHR42852">
    <property type="entry name" value="THIOL:DISULFIDE INTERCHANGE PROTEIN DSBE"/>
    <property type="match status" value="1"/>
</dbReference>
<dbReference type="PATRIC" id="fig|632773.3.peg.1248"/>
<evidence type="ECO:0000256" key="1">
    <source>
        <dbReference type="ARBA" id="ARBA00023157"/>
    </source>
</evidence>
<evidence type="ECO:0000259" key="2">
    <source>
        <dbReference type="PROSITE" id="PS51352"/>
    </source>
</evidence>
<accession>A0A1D7QU45</accession>
<dbReference type="KEGG" id="bbev:BBEV_1176"/>
<dbReference type="GO" id="GO:0016491">
    <property type="term" value="F:oxidoreductase activity"/>
    <property type="evidence" value="ECO:0007669"/>
    <property type="project" value="InterPro"/>
</dbReference>
<keyword evidence="4" id="KW-1185">Reference proteome</keyword>
<evidence type="ECO:0000313" key="4">
    <source>
        <dbReference type="Proteomes" id="UP000094463"/>
    </source>
</evidence>
<dbReference type="InterPro" id="IPR050553">
    <property type="entry name" value="Thioredoxin_ResA/DsbE_sf"/>
</dbReference>
<evidence type="ECO:0000313" key="3">
    <source>
        <dbReference type="EMBL" id="AOM82544.1"/>
    </source>
</evidence>
<gene>
    <name evidence="3" type="primary">ykuV</name>
    <name evidence="3" type="ORF">BBEV_1176</name>
</gene>
<dbReference type="Gene3D" id="3.40.30.10">
    <property type="entry name" value="Glutaredoxin"/>
    <property type="match status" value="1"/>
</dbReference>
<protein>
    <submittedName>
        <fullName evidence="3">Thiol-disulfide oxidoreductase ykuV</fullName>
    </submittedName>
</protein>
<dbReference type="InterPro" id="IPR000866">
    <property type="entry name" value="AhpC/TSA"/>
</dbReference>